<feature type="compositionally biased region" description="Low complexity" evidence="2">
    <location>
        <begin position="429"/>
        <end position="447"/>
    </location>
</feature>
<comment type="caution">
    <text evidence="4">The sequence shown here is derived from an EMBL/GenBank/DDBJ whole genome shotgun (WGS) entry which is preliminary data.</text>
</comment>
<dbReference type="SUPFAM" id="SSF52540">
    <property type="entry name" value="P-loop containing nucleoside triphosphate hydrolases"/>
    <property type="match status" value="1"/>
</dbReference>
<keyword evidence="1" id="KW-0677">Repeat</keyword>
<dbReference type="Pfam" id="PF24883">
    <property type="entry name" value="NPHP3_N"/>
    <property type="match status" value="1"/>
</dbReference>
<dbReference type="OrthoDB" id="443402at2759"/>
<proteinExistence type="predicted"/>
<reference evidence="4 5" key="1">
    <citation type="submission" date="2015-06" db="EMBL/GenBank/DDBJ databases">
        <title>Talaromyces atroroseus IBT 11181 draft genome.</title>
        <authorList>
            <person name="Rasmussen K.B."/>
            <person name="Rasmussen S."/>
            <person name="Petersen B."/>
            <person name="Sicheritz-Ponten T."/>
            <person name="Mortensen U.H."/>
            <person name="Thrane U."/>
        </authorList>
    </citation>
    <scope>NUCLEOTIDE SEQUENCE [LARGE SCALE GENOMIC DNA]</scope>
    <source>
        <strain evidence="4 5">IBT 11181</strain>
    </source>
</reference>
<dbReference type="InterPro" id="IPR036770">
    <property type="entry name" value="Ankyrin_rpt-contain_sf"/>
</dbReference>
<dbReference type="Gene3D" id="3.40.50.1820">
    <property type="entry name" value="alpha/beta hydrolase"/>
    <property type="match status" value="1"/>
</dbReference>
<dbReference type="SMART" id="SM00248">
    <property type="entry name" value="ANK"/>
    <property type="match status" value="3"/>
</dbReference>
<evidence type="ECO:0000256" key="1">
    <source>
        <dbReference type="ARBA" id="ARBA00022737"/>
    </source>
</evidence>
<dbReference type="InterPro" id="IPR056884">
    <property type="entry name" value="NPHP3-like_N"/>
</dbReference>
<evidence type="ECO:0000259" key="3">
    <source>
        <dbReference type="Pfam" id="PF24883"/>
    </source>
</evidence>
<sequence length="1236" mass="139761">MQRKAEACQITHPPLSFAMVAKPHSHKKPGRRDIHYAVSVALRTVRGEVRRCSKRIKRSELTTPSPNRSIILVHGLFGDAYKTWTARVSDTLRAQDHTQPRNEDGVFWPRDLLPDVIKDANVFTWGYNADIDSLFTAASQNTVKQYAENLLADIADRLEAAEPKPTAPRFIIFVTHSLGGLIVKDVSNILALNQSSRIEGTRLKNITPLTFGICFLGTPHRGSSTASIGKIAYTATRAATRRPNVRLLRELEQNSDTLDRIGSEFLQTIQRHALHIYSFREEYETRKYIFFHSIVVKSDSAKIGHAAEESKDDVGFKRVSAQLSRWVDKIKSLDDGQIAAQVLESLSHRVAGARRAEILEEYQSTLQWLFDPNEVAFADWLDQGGKYPDRIFWVQGKPGSGKSTLMKMALEDERTVELLRKGSLRDNSESSTKSMESRNSSSSNSSNGMHRITGVAPVWVKAGFFFHSRGIDMQKSLIGMMQDLLFQVLEKFNSLVDLIYPIYVELTLKQQTKRPSWTLTTLTQAWTAIIKQEKIPNLRLILFLDALDEHESSRNVNNERLVALIKELSEIKNENTIVLFCLASRPWTAFKKHFEGYPGFTMQDHTKKDIELYTRGRILPNLNKESALSTTWGSLIDRIVDRASGVFIWVRLVVDEMVKAIKDGTPFADLEEKLQRTPDELGELYTYTLKRIEAPYHLEAYIMIQLVIYARRPLILETLYNCVYFLKHGSHSDYQASTEEMRLFLNSRSGGLLETVFRNSLGKNDNSNHDSLEPAQRSGSRQRAKTEYVQPIHQTVNDFVIENTSEWPVELVQDAMPRLTGFLYLLKCAIEGSRHPSMSDLESDFLYYARKAELDPSHLSPSEVSTCIQSSLHHLLLLNESRRRLQHWSESRKVFKAFPILHESLLNENITLSTITTDIASLILLAATTAAGIRSFPALFKDESGFIHEHLKEAHERYSKLGFCDSLYPIGSFLYHLSASAAICLPDNGNVEPLEALKAAQEAISQIGNDKALDAKSTICVSFPNGSTEIIVRLLDVTPLGALLLARGCTSASDEDRVKAARYLLEAGADPNSELLLAWPSNPSEYALSHFPFQYRQNCLHHCARFESSAMIKLFLEHKADPNCMDSMNMTPLMYAALRNDKDSLETFRYFNYEPQISSPSTSASQVIWPWLSIPTQVGSALAGCDIIRQRAANNNRGRGSSYYYYSGSDNYSVSSAFSTVREDYIRRSHRSRGYQ</sequence>
<dbReference type="Gene3D" id="3.40.50.300">
    <property type="entry name" value="P-loop containing nucleotide triphosphate hydrolases"/>
    <property type="match status" value="1"/>
</dbReference>
<dbReference type="RefSeq" id="XP_020124393.1">
    <property type="nucleotide sequence ID" value="XM_020260797.1"/>
</dbReference>
<protein>
    <recommendedName>
        <fullName evidence="3">Nephrocystin 3-like N-terminal domain-containing protein</fullName>
    </recommendedName>
</protein>
<feature type="region of interest" description="Disordered" evidence="2">
    <location>
        <begin position="761"/>
        <end position="784"/>
    </location>
</feature>
<dbReference type="PANTHER" id="PTHR10039:SF5">
    <property type="entry name" value="NACHT DOMAIN-CONTAINING PROTEIN"/>
    <property type="match status" value="1"/>
</dbReference>
<feature type="region of interest" description="Disordered" evidence="2">
    <location>
        <begin position="421"/>
        <end position="449"/>
    </location>
</feature>
<keyword evidence="5" id="KW-1185">Reference proteome</keyword>
<dbReference type="InterPro" id="IPR027417">
    <property type="entry name" value="P-loop_NTPase"/>
</dbReference>
<evidence type="ECO:0000313" key="5">
    <source>
        <dbReference type="Proteomes" id="UP000214365"/>
    </source>
</evidence>
<dbReference type="Proteomes" id="UP000214365">
    <property type="component" value="Unassembled WGS sequence"/>
</dbReference>
<dbReference type="AlphaFoldDB" id="A0A225ARS0"/>
<dbReference type="Pfam" id="PF12796">
    <property type="entry name" value="Ank_2"/>
    <property type="match status" value="1"/>
</dbReference>
<gene>
    <name evidence="4" type="ORF">UA08_00936</name>
</gene>
<evidence type="ECO:0000313" key="4">
    <source>
        <dbReference type="EMBL" id="OKL64272.1"/>
    </source>
</evidence>
<dbReference type="SUPFAM" id="SSF48403">
    <property type="entry name" value="Ankyrin repeat"/>
    <property type="match status" value="1"/>
</dbReference>
<dbReference type="SUPFAM" id="SSF53474">
    <property type="entry name" value="alpha/beta-Hydrolases"/>
    <property type="match status" value="1"/>
</dbReference>
<accession>A0A225ARS0</accession>
<feature type="domain" description="Nephrocystin 3-like N-terminal" evidence="3">
    <location>
        <begin position="365"/>
        <end position="585"/>
    </location>
</feature>
<dbReference type="PANTHER" id="PTHR10039">
    <property type="entry name" value="AMELOGENIN"/>
    <property type="match status" value="1"/>
</dbReference>
<dbReference type="Gene3D" id="1.25.40.20">
    <property type="entry name" value="Ankyrin repeat-containing domain"/>
    <property type="match status" value="1"/>
</dbReference>
<dbReference type="GeneID" id="31000691"/>
<evidence type="ECO:0000256" key="2">
    <source>
        <dbReference type="SAM" id="MobiDB-lite"/>
    </source>
</evidence>
<organism evidence="4 5">
    <name type="scientific">Talaromyces atroroseus</name>
    <dbReference type="NCBI Taxonomy" id="1441469"/>
    <lineage>
        <taxon>Eukaryota</taxon>
        <taxon>Fungi</taxon>
        <taxon>Dikarya</taxon>
        <taxon>Ascomycota</taxon>
        <taxon>Pezizomycotina</taxon>
        <taxon>Eurotiomycetes</taxon>
        <taxon>Eurotiomycetidae</taxon>
        <taxon>Eurotiales</taxon>
        <taxon>Trichocomaceae</taxon>
        <taxon>Talaromyces</taxon>
        <taxon>Talaromyces sect. Trachyspermi</taxon>
    </lineage>
</organism>
<dbReference type="EMBL" id="LFMY01000001">
    <property type="protein sequence ID" value="OKL64272.1"/>
    <property type="molecule type" value="Genomic_DNA"/>
</dbReference>
<dbReference type="InterPro" id="IPR029058">
    <property type="entry name" value="AB_hydrolase_fold"/>
</dbReference>
<name>A0A225ARS0_TALAT</name>
<dbReference type="InterPro" id="IPR002110">
    <property type="entry name" value="Ankyrin_rpt"/>
</dbReference>